<feature type="compositionally biased region" description="Basic and acidic residues" evidence="1">
    <location>
        <begin position="65"/>
        <end position="87"/>
    </location>
</feature>
<dbReference type="AlphaFoldDB" id="A0A1B1E5R8"/>
<feature type="region of interest" description="Disordered" evidence="1">
    <location>
        <begin position="38"/>
        <end position="126"/>
    </location>
</feature>
<evidence type="ECO:0000313" key="3">
    <source>
        <dbReference type="Proteomes" id="UP000092716"/>
    </source>
</evidence>
<dbReference type="RefSeq" id="XP_019917061.1">
    <property type="nucleotide sequence ID" value="XM_020061096.1"/>
</dbReference>
<dbReference type="GeneID" id="30911043"/>
<dbReference type="VEuPathDB" id="PlasmoDB:PCOAH_00043120"/>
<accession>A0A1B1E5R8</accession>
<gene>
    <name evidence="2" type="ORF">PCOAH_00043120</name>
</gene>
<name>A0A1B1E5R8_9APIC</name>
<feature type="compositionally biased region" description="Polar residues" evidence="1">
    <location>
        <begin position="47"/>
        <end position="58"/>
    </location>
</feature>
<protein>
    <submittedName>
        <fullName evidence="2">Uncharacterized protein</fullName>
    </submittedName>
</protein>
<keyword evidence="3" id="KW-1185">Reference proteome</keyword>
<evidence type="ECO:0000313" key="2">
    <source>
        <dbReference type="EMBL" id="ANQ10366.1"/>
    </source>
</evidence>
<reference evidence="3" key="1">
    <citation type="submission" date="2016-06" db="EMBL/GenBank/DDBJ databases">
        <title>First high quality genome sequence of Plasmodium coatneyi using continuous long reads from single molecule, real-time sequencing.</title>
        <authorList>
            <person name="Chien J.-T."/>
            <person name="Pakala S.B."/>
            <person name="Geraldo J.A."/>
            <person name="Lapp S.A."/>
            <person name="Barnwell J.W."/>
            <person name="Kissinger J.C."/>
            <person name="Galinski M.R."/>
            <person name="Humphrey J.C."/>
        </authorList>
    </citation>
    <scope>NUCLEOTIDE SEQUENCE [LARGE SCALE GENOMIC DNA]</scope>
    <source>
        <strain evidence="3">Hackeri</strain>
    </source>
</reference>
<evidence type="ECO:0000256" key="1">
    <source>
        <dbReference type="SAM" id="MobiDB-lite"/>
    </source>
</evidence>
<organism evidence="2 3">
    <name type="scientific">Plasmodium coatneyi</name>
    <dbReference type="NCBI Taxonomy" id="208452"/>
    <lineage>
        <taxon>Eukaryota</taxon>
        <taxon>Sar</taxon>
        <taxon>Alveolata</taxon>
        <taxon>Apicomplexa</taxon>
        <taxon>Aconoidasida</taxon>
        <taxon>Haemosporida</taxon>
        <taxon>Plasmodiidae</taxon>
        <taxon>Plasmodium</taxon>
    </lineage>
</organism>
<feature type="compositionally biased region" description="Basic residues" evidence="1">
    <location>
        <begin position="116"/>
        <end position="126"/>
    </location>
</feature>
<dbReference type="KEGG" id="pcot:PCOAH_00043120"/>
<dbReference type="Proteomes" id="UP000092716">
    <property type="component" value="Chromosome 12"/>
</dbReference>
<sequence>MCYPKNENERSTEGQLAENIESAHMLKKELSELYTDEGYQHCEKTQPENTSHFVSSGSAKKKRETAKGKHNPEGIHKNVNAHEKKEDDGVDQNGQTNTERTNTKKHKSSTDEPPTGRKKKKKKKKI</sequence>
<dbReference type="OrthoDB" id="128536at2759"/>
<proteinExistence type="predicted"/>
<dbReference type="EMBL" id="CP016250">
    <property type="protein sequence ID" value="ANQ10366.1"/>
    <property type="molecule type" value="Genomic_DNA"/>
</dbReference>